<sequence length="86" mass="9181">MSGVSFFWSVIIGIIAGFLAGVLMRGKGFGCFINLLVGIIGSVLGGWIFSLLQISVNKESRIGVLSMSTIGAIVLLLIISFFKKEK</sequence>
<dbReference type="EMBL" id="PSZM01000045">
    <property type="protein sequence ID" value="PQL90863.1"/>
    <property type="molecule type" value="Genomic_DNA"/>
</dbReference>
<dbReference type="OrthoDB" id="1684438at2"/>
<proteinExistence type="inferred from homology"/>
<keyword evidence="5 7" id="KW-1133">Transmembrane helix</keyword>
<feature type="transmembrane region" description="Helical" evidence="7">
    <location>
        <begin position="6"/>
        <end position="24"/>
    </location>
</feature>
<dbReference type="Proteomes" id="UP000238042">
    <property type="component" value="Unassembled WGS sequence"/>
</dbReference>
<keyword evidence="9" id="KW-1185">Reference proteome</keyword>
<comment type="caution">
    <text evidence="8">The sequence shown here is derived from an EMBL/GenBank/DDBJ whole genome shotgun (WGS) entry which is preliminary data.</text>
</comment>
<keyword evidence="6 7" id="KW-0472">Membrane</keyword>
<keyword evidence="3" id="KW-1003">Cell membrane</keyword>
<protein>
    <submittedName>
        <fullName evidence="8">GlsB/YeaQ/YmgE family stress response membrane protein</fullName>
    </submittedName>
</protein>
<dbReference type="GO" id="GO:0005886">
    <property type="term" value="C:plasma membrane"/>
    <property type="evidence" value="ECO:0007669"/>
    <property type="project" value="UniProtKB-SubCell"/>
</dbReference>
<reference evidence="8 9" key="1">
    <citation type="submission" date="2018-02" db="EMBL/GenBank/DDBJ databases">
        <title>Genome sequences of Apibacter spp., gut symbionts of Asian honey bees.</title>
        <authorList>
            <person name="Kwong W.K."/>
            <person name="Steele M.I."/>
            <person name="Moran N.A."/>
        </authorList>
    </citation>
    <scope>NUCLEOTIDE SEQUENCE [LARGE SCALE GENOMIC DNA]</scope>
    <source>
        <strain evidence="9">wkB301</strain>
    </source>
</reference>
<dbReference type="PANTHER" id="PTHR33884:SF3">
    <property type="entry name" value="UPF0410 PROTEIN YMGE"/>
    <property type="match status" value="1"/>
</dbReference>
<feature type="transmembrane region" description="Helical" evidence="7">
    <location>
        <begin position="31"/>
        <end position="56"/>
    </location>
</feature>
<gene>
    <name evidence="8" type="ORF">C4S77_10455</name>
</gene>
<evidence type="ECO:0000256" key="3">
    <source>
        <dbReference type="ARBA" id="ARBA00022475"/>
    </source>
</evidence>
<evidence type="ECO:0000313" key="9">
    <source>
        <dbReference type="Proteomes" id="UP000238042"/>
    </source>
</evidence>
<evidence type="ECO:0000256" key="4">
    <source>
        <dbReference type="ARBA" id="ARBA00022692"/>
    </source>
</evidence>
<evidence type="ECO:0000256" key="5">
    <source>
        <dbReference type="ARBA" id="ARBA00022989"/>
    </source>
</evidence>
<evidence type="ECO:0000313" key="8">
    <source>
        <dbReference type="EMBL" id="PQL90863.1"/>
    </source>
</evidence>
<keyword evidence="4 7" id="KW-0812">Transmembrane</keyword>
<dbReference type="InterPro" id="IPR007341">
    <property type="entry name" value="Transgly_assoc"/>
</dbReference>
<comment type="similarity">
    <text evidence="2">Belongs to the UPF0410 family.</text>
</comment>
<organism evidence="8 9">
    <name type="scientific">Apibacter adventoris</name>
    <dbReference type="NCBI Taxonomy" id="1679466"/>
    <lineage>
        <taxon>Bacteria</taxon>
        <taxon>Pseudomonadati</taxon>
        <taxon>Bacteroidota</taxon>
        <taxon>Flavobacteriia</taxon>
        <taxon>Flavobacteriales</taxon>
        <taxon>Weeksellaceae</taxon>
        <taxon>Apibacter</taxon>
    </lineage>
</organism>
<evidence type="ECO:0000256" key="7">
    <source>
        <dbReference type="SAM" id="Phobius"/>
    </source>
</evidence>
<dbReference type="Pfam" id="PF04226">
    <property type="entry name" value="Transgly_assoc"/>
    <property type="match status" value="1"/>
</dbReference>
<dbReference type="PANTHER" id="PTHR33884">
    <property type="entry name" value="UPF0410 PROTEIN YMGE"/>
    <property type="match status" value="1"/>
</dbReference>
<name>A0A2S8A8H8_9FLAO</name>
<evidence type="ECO:0000256" key="1">
    <source>
        <dbReference type="ARBA" id="ARBA00004651"/>
    </source>
</evidence>
<evidence type="ECO:0000256" key="2">
    <source>
        <dbReference type="ARBA" id="ARBA00011006"/>
    </source>
</evidence>
<comment type="subcellular location">
    <subcellularLocation>
        <location evidence="1">Cell membrane</location>
        <topology evidence="1">Multi-pass membrane protein</topology>
    </subcellularLocation>
</comment>
<dbReference type="AlphaFoldDB" id="A0A2S8A8H8"/>
<evidence type="ECO:0000256" key="6">
    <source>
        <dbReference type="ARBA" id="ARBA00023136"/>
    </source>
</evidence>
<feature type="transmembrane region" description="Helical" evidence="7">
    <location>
        <begin position="62"/>
        <end position="82"/>
    </location>
</feature>
<dbReference type="RefSeq" id="WP_105192676.1">
    <property type="nucleotide sequence ID" value="NZ_PSZM01000045.1"/>
</dbReference>
<accession>A0A2S8A8H8</accession>